<proteinExistence type="predicted"/>
<accession>A0ACC0N9L5</accession>
<gene>
    <name evidence="1" type="ORF">RHMOL_Rhmol06G0070500</name>
</gene>
<sequence>MENITSELFIDLESGRLTTEEGTSQSVVSGNRKEKNLVHSIESGLLRFNGAVGGDNRVNAYGNLGEPSKVAVENVEVVISNSSGGEENEEHMALLEKEQVKEKHKKRNYRKASKPPRPPKGPSLDAADLKLVKEISAIKMKKRARNEHLKALKKMKETKSLSSSPSSSRSSLSSSLSAMVITVLFFLVILYQAPLEQVNRNKRIREVDTAYVCAVRTIFVGFYSGGSPSMSFQGSPEPALATNSLISVQFYNNPSPNDGSGLGS</sequence>
<evidence type="ECO:0000313" key="2">
    <source>
        <dbReference type="Proteomes" id="UP001062846"/>
    </source>
</evidence>
<dbReference type="EMBL" id="CM046393">
    <property type="protein sequence ID" value="KAI8550008.1"/>
    <property type="molecule type" value="Genomic_DNA"/>
</dbReference>
<dbReference type="Proteomes" id="UP001062846">
    <property type="component" value="Chromosome 6"/>
</dbReference>
<reference evidence="1" key="1">
    <citation type="submission" date="2022-02" db="EMBL/GenBank/DDBJ databases">
        <title>Plant Genome Project.</title>
        <authorList>
            <person name="Zhang R.-G."/>
        </authorList>
    </citation>
    <scope>NUCLEOTIDE SEQUENCE</scope>
    <source>
        <strain evidence="1">AT1</strain>
    </source>
</reference>
<comment type="caution">
    <text evidence="1">The sequence shown here is derived from an EMBL/GenBank/DDBJ whole genome shotgun (WGS) entry which is preliminary data.</text>
</comment>
<keyword evidence="2" id="KW-1185">Reference proteome</keyword>
<evidence type="ECO:0000313" key="1">
    <source>
        <dbReference type="EMBL" id="KAI8550008.1"/>
    </source>
</evidence>
<protein>
    <submittedName>
        <fullName evidence="1">Uncharacterized protein</fullName>
    </submittedName>
</protein>
<name>A0ACC0N9L5_RHOML</name>
<organism evidence="1 2">
    <name type="scientific">Rhododendron molle</name>
    <name type="common">Chinese azalea</name>
    <name type="synonym">Azalea mollis</name>
    <dbReference type="NCBI Taxonomy" id="49168"/>
    <lineage>
        <taxon>Eukaryota</taxon>
        <taxon>Viridiplantae</taxon>
        <taxon>Streptophyta</taxon>
        <taxon>Embryophyta</taxon>
        <taxon>Tracheophyta</taxon>
        <taxon>Spermatophyta</taxon>
        <taxon>Magnoliopsida</taxon>
        <taxon>eudicotyledons</taxon>
        <taxon>Gunneridae</taxon>
        <taxon>Pentapetalae</taxon>
        <taxon>asterids</taxon>
        <taxon>Ericales</taxon>
        <taxon>Ericaceae</taxon>
        <taxon>Ericoideae</taxon>
        <taxon>Rhodoreae</taxon>
        <taxon>Rhododendron</taxon>
    </lineage>
</organism>